<protein>
    <recommendedName>
        <fullName evidence="2">DNA helicase Pif1-like 2B domain-containing protein</fullName>
    </recommendedName>
</protein>
<dbReference type="EMBL" id="JAUIZM010000004">
    <property type="protein sequence ID" value="KAK1387912.1"/>
    <property type="molecule type" value="Genomic_DNA"/>
</dbReference>
<evidence type="ECO:0000313" key="3">
    <source>
        <dbReference type="EMBL" id="KAK1387912.1"/>
    </source>
</evidence>
<dbReference type="PANTHER" id="PTHR45786:SF74">
    <property type="entry name" value="ATP-DEPENDENT DNA HELICASE"/>
    <property type="match status" value="1"/>
</dbReference>
<feature type="region of interest" description="Disordered" evidence="1">
    <location>
        <begin position="97"/>
        <end position="117"/>
    </location>
</feature>
<dbReference type="Pfam" id="PF21530">
    <property type="entry name" value="Pif1_2B_dom"/>
    <property type="match status" value="1"/>
</dbReference>
<comment type="caution">
    <text evidence="3">The sequence shown here is derived from an EMBL/GenBank/DDBJ whole genome shotgun (WGS) entry which is preliminary data.</text>
</comment>
<organism evidence="3 4">
    <name type="scientific">Heracleum sosnowskyi</name>
    <dbReference type="NCBI Taxonomy" id="360622"/>
    <lineage>
        <taxon>Eukaryota</taxon>
        <taxon>Viridiplantae</taxon>
        <taxon>Streptophyta</taxon>
        <taxon>Embryophyta</taxon>
        <taxon>Tracheophyta</taxon>
        <taxon>Spermatophyta</taxon>
        <taxon>Magnoliopsida</taxon>
        <taxon>eudicotyledons</taxon>
        <taxon>Gunneridae</taxon>
        <taxon>Pentapetalae</taxon>
        <taxon>asterids</taxon>
        <taxon>campanulids</taxon>
        <taxon>Apiales</taxon>
        <taxon>Apiaceae</taxon>
        <taxon>Apioideae</taxon>
        <taxon>apioid superclade</taxon>
        <taxon>Tordylieae</taxon>
        <taxon>Tordyliinae</taxon>
        <taxon>Heracleum</taxon>
    </lineage>
</organism>
<name>A0AAD8IP42_9APIA</name>
<evidence type="ECO:0000313" key="4">
    <source>
        <dbReference type="Proteomes" id="UP001237642"/>
    </source>
</evidence>
<accession>A0AAD8IP42</accession>
<dbReference type="PANTHER" id="PTHR45786">
    <property type="entry name" value="DNA BINDING PROTEIN-LIKE"/>
    <property type="match status" value="1"/>
</dbReference>
<reference evidence="3" key="2">
    <citation type="submission" date="2023-05" db="EMBL/GenBank/DDBJ databases">
        <authorList>
            <person name="Schelkunov M.I."/>
        </authorList>
    </citation>
    <scope>NUCLEOTIDE SEQUENCE</scope>
    <source>
        <strain evidence="3">Hsosn_3</strain>
        <tissue evidence="3">Leaf</tissue>
    </source>
</reference>
<dbReference type="InterPro" id="IPR049163">
    <property type="entry name" value="Pif1-like_2B_dom"/>
</dbReference>
<sequence>MEPAPKKQGRPKLFLIKEMVQERGSSQHCSGSSNSGGFVGGNKSFNKVITIFMKIRMFRGDISGNNIAHEEHENVEPHIGGTSDTGDLSGSNIAREEHENSEAHVGGTSDAGDSNSILDMGKQDQTCGFCEAQVWVAEFTGRYVGTGPKGYSICYGKGKVQLPFLRETPSELGELLTSGSRFSRMFFPKSRVYNNIFAFYSFGGKIDDSVNKGKGPYVFRVSGETYHNFGSLVALDSCAPKFVQIYMYDGQETIDHRVNFVGTKDVLDPTIIATLQEMLNRENFLVGVFNQAQQRFDGVDEILVRLRLLERRTTDGRFENIPTQNDHELNLAYTGDPMDAIINEVYGDLQQMHGGVEYLRDRALLTPLNEFVESVNNSVLHRFPGDFRVYKSCDSICKASSGSAADEVLYPPKYLNSLKFSGVPNHEIHLKVGAPIMLLHNLNPKKGLCNGTRVAEFYFVGVCGRGGI</sequence>
<feature type="domain" description="DNA helicase Pif1-like 2B" evidence="2">
    <location>
        <begin position="414"/>
        <end position="454"/>
    </location>
</feature>
<evidence type="ECO:0000256" key="1">
    <source>
        <dbReference type="SAM" id="MobiDB-lite"/>
    </source>
</evidence>
<dbReference type="AlphaFoldDB" id="A0AAD8IP42"/>
<evidence type="ECO:0000259" key="2">
    <source>
        <dbReference type="Pfam" id="PF21530"/>
    </source>
</evidence>
<dbReference type="Proteomes" id="UP001237642">
    <property type="component" value="Unassembled WGS sequence"/>
</dbReference>
<reference evidence="3" key="1">
    <citation type="submission" date="2023-02" db="EMBL/GenBank/DDBJ databases">
        <title>Genome of toxic invasive species Heracleum sosnowskyi carries increased number of genes despite the absence of recent whole-genome duplications.</title>
        <authorList>
            <person name="Schelkunov M."/>
            <person name="Shtratnikova V."/>
            <person name="Makarenko M."/>
            <person name="Klepikova A."/>
            <person name="Omelchenko D."/>
            <person name="Novikova G."/>
            <person name="Obukhova E."/>
            <person name="Bogdanov V."/>
            <person name="Penin A."/>
            <person name="Logacheva M."/>
        </authorList>
    </citation>
    <scope>NUCLEOTIDE SEQUENCE</scope>
    <source>
        <strain evidence="3">Hsosn_3</strain>
        <tissue evidence="3">Leaf</tissue>
    </source>
</reference>
<proteinExistence type="predicted"/>
<keyword evidence="4" id="KW-1185">Reference proteome</keyword>
<dbReference type="InterPro" id="IPR027417">
    <property type="entry name" value="P-loop_NTPase"/>
</dbReference>
<dbReference type="SUPFAM" id="SSF52540">
    <property type="entry name" value="P-loop containing nucleoside triphosphate hydrolases"/>
    <property type="match status" value="1"/>
</dbReference>
<gene>
    <name evidence="3" type="ORF">POM88_016090</name>
</gene>